<dbReference type="EMBL" id="PP467602">
    <property type="protein sequence ID" value="WYC14548.1"/>
    <property type="molecule type" value="Genomic_DNA"/>
</dbReference>
<sequence length="44" mass="5194">MVDFKRFSIYVANRKVRKGWDYIILPDGKRVSVEPGKYLKEGFS</sequence>
<name>A0AAU6PXD2_9VIRU</name>
<organism evidence="1">
    <name type="scientific">Ligamenvirales sp</name>
    <dbReference type="NCBI Taxonomy" id="2832923"/>
    <lineage>
        <taxon>Viruses</taxon>
        <taxon>Adnaviria</taxon>
        <taxon>Zilligvirae</taxon>
        <taxon>Taleaviricota</taxon>
        <taxon>Tokiviricetes</taxon>
        <taxon>Ligamenvirales</taxon>
    </lineage>
</organism>
<reference evidence="1" key="2">
    <citation type="submission" date="2024-03" db="EMBL/GenBank/DDBJ databases">
        <authorList>
            <person name="Roux S."/>
            <person name="Duan C."/>
        </authorList>
    </citation>
    <scope>NUCLEOTIDE SEQUENCE</scope>
    <source>
        <strain evidence="1">Chiyou-1</strain>
    </source>
</reference>
<evidence type="ECO:0008006" key="2">
    <source>
        <dbReference type="Google" id="ProtNLM"/>
    </source>
</evidence>
<evidence type="ECO:0000313" key="1">
    <source>
        <dbReference type="EMBL" id="WYC14548.1"/>
    </source>
</evidence>
<protein>
    <recommendedName>
        <fullName evidence="2">Ribosomal protein S4</fullName>
    </recommendedName>
</protein>
<accession>A0AAU6PXD2</accession>
<reference evidence="1" key="1">
    <citation type="journal article" date="2023" name="ISME Commun">
        <title>Diversity of Bathyarchaeia viruses in metagenomes and virus-encoded CRISPR system components.</title>
        <authorList>
            <person name="Duan C."/>
            <person name="Liu Y."/>
            <person name="Liu Y."/>
            <person name="Liu L."/>
            <person name="Cai M."/>
            <person name="Zhang R."/>
            <person name="Zeng Q."/>
            <person name="Koonin E.V."/>
            <person name="Krupovic M."/>
            <person name="Li M."/>
        </authorList>
    </citation>
    <scope>NUCLEOTIDE SEQUENCE</scope>
    <source>
        <strain evidence="1">Chiyou-1</strain>
    </source>
</reference>
<proteinExistence type="predicted"/>